<comment type="catalytic activity">
    <reaction evidence="7">
        <text>a 2'-deoxycytidine in DNA + S-adenosyl-L-methionine = an N(4)-methyl-2'-deoxycytidine in DNA + S-adenosyl-L-homocysteine + H(+)</text>
        <dbReference type="Rhea" id="RHEA:16857"/>
        <dbReference type="Rhea" id="RHEA-COMP:11369"/>
        <dbReference type="Rhea" id="RHEA-COMP:13674"/>
        <dbReference type="ChEBI" id="CHEBI:15378"/>
        <dbReference type="ChEBI" id="CHEBI:57856"/>
        <dbReference type="ChEBI" id="CHEBI:59789"/>
        <dbReference type="ChEBI" id="CHEBI:85452"/>
        <dbReference type="ChEBI" id="CHEBI:137933"/>
        <dbReference type="EC" id="2.1.1.113"/>
    </reaction>
</comment>
<keyword evidence="3" id="KW-0489">Methyltransferase</keyword>
<organism evidence="8">
    <name type="scientific">marine sediment metagenome</name>
    <dbReference type="NCBI Taxonomy" id="412755"/>
    <lineage>
        <taxon>unclassified sequences</taxon>
        <taxon>metagenomes</taxon>
        <taxon>ecological metagenomes</taxon>
    </lineage>
</organism>
<evidence type="ECO:0000256" key="1">
    <source>
        <dbReference type="ARBA" id="ARBA00010203"/>
    </source>
</evidence>
<dbReference type="AlphaFoldDB" id="A0A0F9DFX8"/>
<dbReference type="Gene3D" id="3.40.50.150">
    <property type="entry name" value="Vaccinia Virus protein VP39"/>
    <property type="match status" value="2"/>
</dbReference>
<sequence>MTDEQAINFNLFGDDLFGDPIQQKAGAVARAFVWTPFSVLDARQGAWAERKRAWLALGIKGEEGRQENLTWNSKYVKNINYYRPSSCITAGAISTSVFDPTLCELMYRWFCPPGGRVLDPFAGESTKGLVAGYLGYGYTGLELRQEQVDENLTQAERLELQTQPVWLAGDSVKLDELLEEDDKYDLIFTSPPYFNLEVYSGEEADGSAAINYEDFMQWYENIFAQSVHHLKGQRFVVVKVGEIRDEAGFYRNFVGDNVRLFAAMGCRYYNEAILITAVGSLPIRAGRQFNAYRKLGKAHQNILVFFYGGDLEKIKSSFGEVQVATTDSED</sequence>
<dbReference type="CDD" id="cd02440">
    <property type="entry name" value="AdoMet_MTases"/>
    <property type="match status" value="1"/>
</dbReference>
<evidence type="ECO:0000256" key="4">
    <source>
        <dbReference type="ARBA" id="ARBA00022679"/>
    </source>
</evidence>
<name>A0A0F9DFX8_9ZZZZ</name>
<comment type="caution">
    <text evidence="8">The sequence shown here is derived from an EMBL/GenBank/DDBJ whole genome shotgun (WGS) entry which is preliminary data.</text>
</comment>
<dbReference type="PROSITE" id="PS00093">
    <property type="entry name" value="N4_MTASE"/>
    <property type="match status" value="1"/>
</dbReference>
<gene>
    <name evidence="8" type="ORF">LCGC14_2282970</name>
</gene>
<dbReference type="GO" id="GO:0015667">
    <property type="term" value="F:site-specific DNA-methyltransferase (cytosine-N4-specific) activity"/>
    <property type="evidence" value="ECO:0007669"/>
    <property type="project" value="UniProtKB-EC"/>
</dbReference>
<dbReference type="GO" id="GO:0032259">
    <property type="term" value="P:methylation"/>
    <property type="evidence" value="ECO:0007669"/>
    <property type="project" value="UniProtKB-KW"/>
</dbReference>
<evidence type="ECO:0000313" key="8">
    <source>
        <dbReference type="EMBL" id="KKL52686.1"/>
    </source>
</evidence>
<keyword evidence="5" id="KW-0949">S-adenosyl-L-methionine</keyword>
<evidence type="ECO:0000256" key="7">
    <source>
        <dbReference type="ARBA" id="ARBA00049120"/>
    </source>
</evidence>
<proteinExistence type="inferred from homology"/>
<keyword evidence="6" id="KW-0680">Restriction system</keyword>
<reference evidence="8" key="1">
    <citation type="journal article" date="2015" name="Nature">
        <title>Complex archaea that bridge the gap between prokaryotes and eukaryotes.</title>
        <authorList>
            <person name="Spang A."/>
            <person name="Saw J.H."/>
            <person name="Jorgensen S.L."/>
            <person name="Zaremba-Niedzwiedzka K."/>
            <person name="Martijn J."/>
            <person name="Lind A.E."/>
            <person name="van Eijk R."/>
            <person name="Schleper C."/>
            <person name="Guy L."/>
            <person name="Ettema T.J."/>
        </authorList>
    </citation>
    <scope>NUCLEOTIDE SEQUENCE</scope>
</reference>
<keyword evidence="4" id="KW-0808">Transferase</keyword>
<evidence type="ECO:0000256" key="3">
    <source>
        <dbReference type="ARBA" id="ARBA00022603"/>
    </source>
</evidence>
<comment type="similarity">
    <text evidence="1">Belongs to the N(4)/N(6)-methyltransferase family. N(4) subfamily.</text>
</comment>
<evidence type="ECO:0000256" key="2">
    <source>
        <dbReference type="ARBA" id="ARBA00012185"/>
    </source>
</evidence>
<dbReference type="EC" id="2.1.1.113" evidence="2"/>
<accession>A0A0F9DFX8</accession>
<dbReference type="EMBL" id="LAZR01031805">
    <property type="protein sequence ID" value="KKL52686.1"/>
    <property type="molecule type" value="Genomic_DNA"/>
</dbReference>
<evidence type="ECO:0000256" key="6">
    <source>
        <dbReference type="ARBA" id="ARBA00022747"/>
    </source>
</evidence>
<dbReference type="SUPFAM" id="SSF53335">
    <property type="entry name" value="S-adenosyl-L-methionine-dependent methyltransferases"/>
    <property type="match status" value="1"/>
</dbReference>
<dbReference type="GO" id="GO:0003677">
    <property type="term" value="F:DNA binding"/>
    <property type="evidence" value="ECO:0007669"/>
    <property type="project" value="InterPro"/>
</dbReference>
<dbReference type="GO" id="GO:0009307">
    <property type="term" value="P:DNA restriction-modification system"/>
    <property type="evidence" value="ECO:0007669"/>
    <property type="project" value="UniProtKB-KW"/>
</dbReference>
<dbReference type="InterPro" id="IPR017985">
    <property type="entry name" value="MeTrfase_CN4_CS"/>
</dbReference>
<dbReference type="InterPro" id="IPR029063">
    <property type="entry name" value="SAM-dependent_MTases_sf"/>
</dbReference>
<evidence type="ECO:0000256" key="5">
    <source>
        <dbReference type="ARBA" id="ARBA00022691"/>
    </source>
</evidence>
<protein>
    <recommendedName>
        <fullName evidence="2">site-specific DNA-methyltransferase (cytosine-N(4)-specific)</fullName>
        <ecNumber evidence="2">2.1.1.113</ecNumber>
    </recommendedName>
</protein>